<feature type="domain" description="DUF2293" evidence="2">
    <location>
        <begin position="178"/>
        <end position="261"/>
    </location>
</feature>
<dbReference type="PANTHER" id="PTHR38113">
    <property type="match status" value="1"/>
</dbReference>
<feature type="compositionally biased region" description="Basic and acidic residues" evidence="1">
    <location>
        <begin position="430"/>
        <end position="442"/>
    </location>
</feature>
<dbReference type="EMBL" id="ML976616">
    <property type="protein sequence ID" value="KAF1846716.1"/>
    <property type="molecule type" value="Genomic_DNA"/>
</dbReference>
<feature type="compositionally biased region" description="Acidic residues" evidence="1">
    <location>
        <begin position="280"/>
        <end position="289"/>
    </location>
</feature>
<comment type="caution">
    <text evidence="3">The sequence shown here is derived from an EMBL/GenBank/DDBJ whole genome shotgun (WGS) entry which is preliminary data.</text>
</comment>
<feature type="region of interest" description="Disordered" evidence="1">
    <location>
        <begin position="393"/>
        <end position="477"/>
    </location>
</feature>
<evidence type="ECO:0000259" key="2">
    <source>
        <dbReference type="Pfam" id="PF10056"/>
    </source>
</evidence>
<feature type="compositionally biased region" description="Low complexity" evidence="1">
    <location>
        <begin position="590"/>
        <end position="603"/>
    </location>
</feature>
<dbReference type="Pfam" id="PF10056">
    <property type="entry name" value="DUF2293"/>
    <property type="match status" value="1"/>
</dbReference>
<evidence type="ECO:0000313" key="4">
    <source>
        <dbReference type="Proteomes" id="UP000800039"/>
    </source>
</evidence>
<dbReference type="AlphaFoldDB" id="A0A9P4GKC5"/>
<evidence type="ECO:0000313" key="3">
    <source>
        <dbReference type="EMBL" id="KAF1846716.1"/>
    </source>
</evidence>
<dbReference type="OrthoDB" id="5288828at2759"/>
<gene>
    <name evidence="3" type="ORF">K460DRAFT_367455</name>
</gene>
<dbReference type="Proteomes" id="UP000800039">
    <property type="component" value="Unassembled WGS sequence"/>
</dbReference>
<keyword evidence="4" id="KW-1185">Reference proteome</keyword>
<feature type="region of interest" description="Disordered" evidence="1">
    <location>
        <begin position="490"/>
        <end position="609"/>
    </location>
</feature>
<evidence type="ECO:0000256" key="1">
    <source>
        <dbReference type="SAM" id="MobiDB-lite"/>
    </source>
</evidence>
<dbReference type="GeneID" id="63850832"/>
<feature type="region of interest" description="Disordered" evidence="1">
    <location>
        <begin position="280"/>
        <end position="307"/>
    </location>
</feature>
<name>A0A9P4GKC5_9PLEO</name>
<proteinExistence type="predicted"/>
<organism evidence="3 4">
    <name type="scientific">Cucurbitaria berberidis CBS 394.84</name>
    <dbReference type="NCBI Taxonomy" id="1168544"/>
    <lineage>
        <taxon>Eukaryota</taxon>
        <taxon>Fungi</taxon>
        <taxon>Dikarya</taxon>
        <taxon>Ascomycota</taxon>
        <taxon>Pezizomycotina</taxon>
        <taxon>Dothideomycetes</taxon>
        <taxon>Pleosporomycetidae</taxon>
        <taxon>Pleosporales</taxon>
        <taxon>Pleosporineae</taxon>
        <taxon>Cucurbitariaceae</taxon>
        <taxon>Cucurbitaria</taxon>
    </lineage>
</organism>
<accession>A0A9P4GKC5</accession>
<sequence length="690" mass="78951">MTRVHPARPTHAPRRSITLEQSRAALKKKKPYKIVLEAVTQEKKKLHSILTYASNAPTGFGFIPAGHPDFTEWCKEQCRQRNLDVHIVSAKPKNKMHTDPEKLSHHVHRVGHHFPLEIIQLACSKFGYTYDEAHGLRKARARDRTNWIAQRVEDYSSRQLLHGRPTTEKETKDYIHGAVREMFPKIPEADLSSIVNHAFQEGTNRVGNAKELSLARRVQLAVVAHIRHTYTDYDKLLKSGGWMEARSKVEHVSLAKLKEWRDEAGEQSNEVEETFREVIVLDDDDDVSSDDGSLSTPDEREQSMEIVSSRATARDLQPERYADYPRIDVHNRRQVPRRTIVVQPYTPAPRPTTLSGTSHSRPVLQQSYRPARQFIPNPESRPPSLGEAFQLAHSRPVDSRTRPAASQAGPRSAPVMMDGRLYHLQPIGDSRGRPRVEYDSPRRVAPQRAPEGYVQPQSRLSPFDRPPAHTRRPSEQDVVLPSVERETVDLTSPRHAAESQWPFQDQNTPSRACPELHSSKRKAFPTFSDNREAPFDQNSKRLRPVYREDEVYSRATTYQGGPPQPLSYHSMDTRNRPGAQLPQQVIDLTSSPHRPPSSGRGPHLPVRSYPIDPNGYTYIPMPARRLPMREVRGTHYEVPAEEATRAYMPDNRMYERRAPLAHDYVPLRDERPRIEDQDARYLRNGVKYGG</sequence>
<feature type="compositionally biased region" description="Polar residues" evidence="1">
    <location>
        <begin position="501"/>
        <end position="510"/>
    </location>
</feature>
<dbReference type="PANTHER" id="PTHR38113:SF1">
    <property type="entry name" value="DUF2293 DOMAIN-CONTAINING PROTEIN"/>
    <property type="match status" value="1"/>
</dbReference>
<dbReference type="InterPro" id="IPR018744">
    <property type="entry name" value="DUF2293"/>
</dbReference>
<dbReference type="RefSeq" id="XP_040789279.1">
    <property type="nucleotide sequence ID" value="XM_040933581.1"/>
</dbReference>
<reference evidence="3" key="1">
    <citation type="submission" date="2020-01" db="EMBL/GenBank/DDBJ databases">
        <authorList>
            <consortium name="DOE Joint Genome Institute"/>
            <person name="Haridas S."/>
            <person name="Albert R."/>
            <person name="Binder M."/>
            <person name="Bloem J."/>
            <person name="Labutti K."/>
            <person name="Salamov A."/>
            <person name="Andreopoulos B."/>
            <person name="Baker S.E."/>
            <person name="Barry K."/>
            <person name="Bills G."/>
            <person name="Bluhm B.H."/>
            <person name="Cannon C."/>
            <person name="Castanera R."/>
            <person name="Culley D.E."/>
            <person name="Daum C."/>
            <person name="Ezra D."/>
            <person name="Gonzalez J.B."/>
            <person name="Henrissat B."/>
            <person name="Kuo A."/>
            <person name="Liang C."/>
            <person name="Lipzen A."/>
            <person name="Lutzoni F."/>
            <person name="Magnuson J."/>
            <person name="Mondo S."/>
            <person name="Nolan M."/>
            <person name="Ohm R."/>
            <person name="Pangilinan J."/>
            <person name="Park H.-J."/>
            <person name="Ramirez L."/>
            <person name="Alfaro M."/>
            <person name="Sun H."/>
            <person name="Tritt A."/>
            <person name="Yoshinaga Y."/>
            <person name="Zwiers L.-H."/>
            <person name="Turgeon B.G."/>
            <person name="Goodwin S.B."/>
            <person name="Spatafora J.W."/>
            <person name="Crous P.W."/>
            <person name="Grigoriev I.V."/>
        </authorList>
    </citation>
    <scope>NUCLEOTIDE SEQUENCE</scope>
    <source>
        <strain evidence="3">CBS 394.84</strain>
    </source>
</reference>
<protein>
    <recommendedName>
        <fullName evidence="2">DUF2293 domain-containing protein</fullName>
    </recommendedName>
</protein>